<organism evidence="1 2">
    <name type="scientific">Pseudomonas asturiensis</name>
    <dbReference type="NCBI Taxonomy" id="1190415"/>
    <lineage>
        <taxon>Bacteria</taxon>
        <taxon>Pseudomonadati</taxon>
        <taxon>Pseudomonadota</taxon>
        <taxon>Gammaproteobacteria</taxon>
        <taxon>Pseudomonadales</taxon>
        <taxon>Pseudomonadaceae</taxon>
        <taxon>Pseudomonas</taxon>
    </lineage>
</organism>
<proteinExistence type="predicted"/>
<dbReference type="RefSeq" id="WP_032622739.1">
    <property type="nucleotide sequence ID" value="NZ_CP047265.1"/>
</dbReference>
<evidence type="ECO:0000313" key="1">
    <source>
        <dbReference type="EMBL" id="QHF04650.1"/>
    </source>
</evidence>
<gene>
    <name evidence="1" type="ORF">N015_20465</name>
</gene>
<dbReference type="Proteomes" id="UP000464644">
    <property type="component" value="Chromosome"/>
</dbReference>
<protein>
    <submittedName>
        <fullName evidence="1">Uncharacterized protein</fullName>
    </submittedName>
</protein>
<keyword evidence="2" id="KW-1185">Reference proteome</keyword>
<accession>A0ABX6HGD4</accession>
<reference evidence="1 2" key="1">
    <citation type="journal article" date="2014" name="Genome Announc.">
        <title>Draft Genome Sequences of a Phylogenetically Diverse Suite of Pseudomonas syringae Strains from Multiple Source Populations.</title>
        <authorList>
            <person name="Baltrus D.A."/>
            <person name="Yourstone S."/>
            <person name="Lind A."/>
            <person name="Guilbaud C."/>
            <person name="Sands D.C."/>
            <person name="Jones C.D."/>
            <person name="Morris C.E."/>
            <person name="Dangl J.L."/>
        </authorList>
    </citation>
    <scope>NUCLEOTIDE SEQUENCE [LARGE SCALE GENOMIC DNA]</scope>
    <source>
        <strain evidence="1 2">CC1524</strain>
    </source>
</reference>
<name>A0ABX6HGD4_9PSED</name>
<evidence type="ECO:0000313" key="2">
    <source>
        <dbReference type="Proteomes" id="UP000464644"/>
    </source>
</evidence>
<sequence>MNIKKACNPPDDPARLDLINAVEAFVAQGGIIAVIDDDERTETSGPLLNRETTLDSNAEKLAKLELLKDLVAKGAGVSTLQYSLRMNKKAIRQMAVENGIKLNFSRPIRLTQKEKRYDTTDIDDVVAGHAMHYSSLGYTAPEIAQVLGLSLREVWNIGKAYRFEFNQRSGLVSHDPDR</sequence>
<dbReference type="EMBL" id="CP047265">
    <property type="protein sequence ID" value="QHF04650.1"/>
    <property type="molecule type" value="Genomic_DNA"/>
</dbReference>